<dbReference type="RefSeq" id="WP_151167093.1">
    <property type="nucleotide sequence ID" value="NZ_WACR01000004.1"/>
</dbReference>
<keyword evidence="4" id="KW-1185">Reference proteome</keyword>
<dbReference type="EMBL" id="WACR01000004">
    <property type="protein sequence ID" value="KAB1064774.1"/>
    <property type="molecule type" value="Genomic_DNA"/>
</dbReference>
<organism evidence="3 4">
    <name type="scientific">Salibacter halophilus</name>
    <dbReference type="NCBI Taxonomy" id="1803916"/>
    <lineage>
        <taxon>Bacteria</taxon>
        <taxon>Pseudomonadati</taxon>
        <taxon>Bacteroidota</taxon>
        <taxon>Flavobacteriia</taxon>
        <taxon>Flavobacteriales</taxon>
        <taxon>Salibacteraceae</taxon>
        <taxon>Salibacter</taxon>
    </lineage>
</organism>
<evidence type="ECO:0000259" key="2">
    <source>
        <dbReference type="PROSITE" id="PS50894"/>
    </source>
</evidence>
<gene>
    <name evidence="3" type="ORF">F3059_05305</name>
</gene>
<dbReference type="Pfam" id="PF01627">
    <property type="entry name" value="Hpt"/>
    <property type="match status" value="1"/>
</dbReference>
<dbReference type="AlphaFoldDB" id="A0A6N6MBQ9"/>
<accession>A0A6N6MBQ9</accession>
<protein>
    <submittedName>
        <fullName evidence="3">Hpt domain-containing protein</fullName>
    </submittedName>
</protein>
<evidence type="ECO:0000313" key="3">
    <source>
        <dbReference type="EMBL" id="KAB1064774.1"/>
    </source>
</evidence>
<keyword evidence="1" id="KW-0597">Phosphoprotein</keyword>
<feature type="modified residue" description="Phosphohistidine" evidence="1">
    <location>
        <position position="57"/>
    </location>
</feature>
<evidence type="ECO:0000313" key="4">
    <source>
        <dbReference type="Proteomes" id="UP000435357"/>
    </source>
</evidence>
<feature type="domain" description="HPt" evidence="2">
    <location>
        <begin position="18"/>
        <end position="111"/>
    </location>
</feature>
<evidence type="ECO:0000256" key="1">
    <source>
        <dbReference type="PROSITE-ProRule" id="PRU00110"/>
    </source>
</evidence>
<comment type="caution">
    <text evidence="3">The sequence shown here is derived from an EMBL/GenBank/DDBJ whole genome shotgun (WGS) entry which is preliminary data.</text>
</comment>
<proteinExistence type="predicted"/>
<dbReference type="InterPro" id="IPR036641">
    <property type="entry name" value="HPT_dom_sf"/>
</dbReference>
<reference evidence="3 4" key="1">
    <citation type="submission" date="2019-09" db="EMBL/GenBank/DDBJ databases">
        <title>Genomes of Cryomorphaceae.</title>
        <authorList>
            <person name="Bowman J.P."/>
        </authorList>
    </citation>
    <scope>NUCLEOTIDE SEQUENCE [LARGE SCALE GENOMIC DNA]</scope>
    <source>
        <strain evidence="3 4">KCTC 52047</strain>
    </source>
</reference>
<sequence length="111" mass="12860">MSNDLYDIQLLKKQTGGDPDFTNHMINIFIDEAPKLVEKLSSHYSNEDIEGVRFVSHQLKGNFRSMGIHCWEDLRAIELAAKENDLDKIEPEMKSVQDKFPKIIEALKREL</sequence>
<dbReference type="GO" id="GO:0004672">
    <property type="term" value="F:protein kinase activity"/>
    <property type="evidence" value="ECO:0007669"/>
    <property type="project" value="UniProtKB-ARBA"/>
</dbReference>
<dbReference type="PROSITE" id="PS50894">
    <property type="entry name" value="HPT"/>
    <property type="match status" value="1"/>
</dbReference>
<dbReference type="InterPro" id="IPR008207">
    <property type="entry name" value="Sig_transdc_His_kin_Hpt_dom"/>
</dbReference>
<dbReference type="Proteomes" id="UP000435357">
    <property type="component" value="Unassembled WGS sequence"/>
</dbReference>
<dbReference type="Gene3D" id="1.20.120.160">
    <property type="entry name" value="HPT domain"/>
    <property type="match status" value="1"/>
</dbReference>
<name>A0A6N6MBQ9_9FLAO</name>
<dbReference type="OrthoDB" id="7478530at2"/>
<dbReference type="GO" id="GO:0000160">
    <property type="term" value="P:phosphorelay signal transduction system"/>
    <property type="evidence" value="ECO:0007669"/>
    <property type="project" value="InterPro"/>
</dbReference>
<dbReference type="SUPFAM" id="SSF47226">
    <property type="entry name" value="Histidine-containing phosphotransfer domain, HPT domain"/>
    <property type="match status" value="1"/>
</dbReference>